<dbReference type="Proteomes" id="UP000321523">
    <property type="component" value="Unassembled WGS sequence"/>
</dbReference>
<organism evidence="1 2">
    <name type="scientific">Skermanella aerolata</name>
    <dbReference type="NCBI Taxonomy" id="393310"/>
    <lineage>
        <taxon>Bacteria</taxon>
        <taxon>Pseudomonadati</taxon>
        <taxon>Pseudomonadota</taxon>
        <taxon>Alphaproteobacteria</taxon>
        <taxon>Rhodospirillales</taxon>
        <taxon>Azospirillaceae</taxon>
        <taxon>Skermanella</taxon>
    </lineage>
</organism>
<gene>
    <name evidence="1" type="ORF">SAE02_61410</name>
</gene>
<dbReference type="EMBL" id="BJYZ01000034">
    <property type="protein sequence ID" value="GEO41993.1"/>
    <property type="molecule type" value="Genomic_DNA"/>
</dbReference>
<proteinExistence type="predicted"/>
<dbReference type="RefSeq" id="WP_044434760.1">
    <property type="nucleotide sequence ID" value="NZ_BJYZ01000034.1"/>
</dbReference>
<protein>
    <submittedName>
        <fullName evidence="1">Uncharacterized protein</fullName>
    </submittedName>
</protein>
<evidence type="ECO:0000313" key="1">
    <source>
        <dbReference type="EMBL" id="GEO41993.1"/>
    </source>
</evidence>
<dbReference type="AlphaFoldDB" id="A0A512DZT2"/>
<reference evidence="1 2" key="1">
    <citation type="submission" date="2019-07" db="EMBL/GenBank/DDBJ databases">
        <title>Whole genome shotgun sequence of Skermanella aerolata NBRC 106429.</title>
        <authorList>
            <person name="Hosoyama A."/>
            <person name="Uohara A."/>
            <person name="Ohji S."/>
            <person name="Ichikawa N."/>
        </authorList>
    </citation>
    <scope>NUCLEOTIDE SEQUENCE [LARGE SCALE GENOMIC DNA]</scope>
    <source>
        <strain evidence="1 2">NBRC 106429</strain>
    </source>
</reference>
<sequence>MPVEGPNGFTLVGKRSEVLGAIEIARIATDLVSRHGLTSIDAVIAAYKSDRTVTSPTVRDIESLASGVIARMASRQDLDGGKMALLTGDASLGAGSECRYF</sequence>
<evidence type="ECO:0000313" key="2">
    <source>
        <dbReference type="Proteomes" id="UP000321523"/>
    </source>
</evidence>
<name>A0A512DZT2_9PROT</name>
<keyword evidence="2" id="KW-1185">Reference proteome</keyword>
<comment type="caution">
    <text evidence="1">The sequence shown here is derived from an EMBL/GenBank/DDBJ whole genome shotgun (WGS) entry which is preliminary data.</text>
</comment>
<accession>A0A512DZT2</accession>